<proteinExistence type="inferred from homology"/>
<evidence type="ECO:0000256" key="1">
    <source>
        <dbReference type="ARBA" id="ARBA00003330"/>
    </source>
</evidence>
<evidence type="ECO:0000256" key="8">
    <source>
        <dbReference type="ARBA" id="ARBA00032824"/>
    </source>
</evidence>
<dbReference type="KEGG" id="aay:WYH_00642"/>
<name>A0A0F7KMA3_9SPHN</name>
<evidence type="ECO:0000256" key="3">
    <source>
        <dbReference type="ARBA" id="ARBA00022559"/>
    </source>
</evidence>
<evidence type="ECO:0000256" key="9">
    <source>
        <dbReference type="ARBA" id="ARBA00038489"/>
    </source>
</evidence>
<comment type="function">
    <text evidence="1">Thiol-specific peroxidase that catalyzes the reduction of hydrogen peroxide and organic hydroperoxides to water and alcohols, respectively. Plays a role in cell protection against oxidative stress by detoxifying peroxides and as sensor of hydrogen peroxide-mediated signaling events.</text>
</comment>
<dbReference type="SUPFAM" id="SSF52833">
    <property type="entry name" value="Thioredoxin-like"/>
    <property type="match status" value="1"/>
</dbReference>
<evidence type="ECO:0000256" key="4">
    <source>
        <dbReference type="ARBA" id="ARBA00022862"/>
    </source>
</evidence>
<accession>A0A0F7KMA3</accession>
<dbReference type="GO" id="GO:0034599">
    <property type="term" value="P:cellular response to oxidative stress"/>
    <property type="evidence" value="ECO:0007669"/>
    <property type="project" value="TreeGrafter"/>
</dbReference>
<dbReference type="PATRIC" id="fig|1267766.3.peg.648"/>
<evidence type="ECO:0000313" key="13">
    <source>
        <dbReference type="Proteomes" id="UP000034392"/>
    </source>
</evidence>
<comment type="catalytic activity">
    <reaction evidence="11">
        <text>a hydroperoxide + [thioredoxin]-dithiol = an alcohol + [thioredoxin]-disulfide + H2O</text>
        <dbReference type="Rhea" id="RHEA:62620"/>
        <dbReference type="Rhea" id="RHEA-COMP:10698"/>
        <dbReference type="Rhea" id="RHEA-COMP:10700"/>
        <dbReference type="ChEBI" id="CHEBI:15377"/>
        <dbReference type="ChEBI" id="CHEBI:29950"/>
        <dbReference type="ChEBI" id="CHEBI:30879"/>
        <dbReference type="ChEBI" id="CHEBI:35924"/>
        <dbReference type="ChEBI" id="CHEBI:50058"/>
        <dbReference type="EC" id="1.11.1.24"/>
    </reaction>
</comment>
<keyword evidence="13" id="KW-1185">Reference proteome</keyword>
<dbReference type="CDD" id="cd03017">
    <property type="entry name" value="PRX_BCP"/>
    <property type="match status" value="1"/>
</dbReference>
<gene>
    <name evidence="12" type="primary">bcp_1</name>
    <name evidence="12" type="ORF">WYH_00642</name>
</gene>
<dbReference type="EC" id="1.11.1.24" evidence="2"/>
<evidence type="ECO:0000256" key="10">
    <source>
        <dbReference type="ARBA" id="ARBA00042639"/>
    </source>
</evidence>
<dbReference type="GO" id="GO:0008379">
    <property type="term" value="F:thioredoxin peroxidase activity"/>
    <property type="evidence" value="ECO:0007669"/>
    <property type="project" value="TreeGrafter"/>
</dbReference>
<organism evidence="12 13">
    <name type="scientific">Croceibacterium atlanticum</name>
    <dbReference type="NCBI Taxonomy" id="1267766"/>
    <lineage>
        <taxon>Bacteria</taxon>
        <taxon>Pseudomonadati</taxon>
        <taxon>Pseudomonadota</taxon>
        <taxon>Alphaproteobacteria</taxon>
        <taxon>Sphingomonadales</taxon>
        <taxon>Erythrobacteraceae</taxon>
        <taxon>Croceibacterium</taxon>
    </lineage>
</organism>
<protein>
    <recommendedName>
        <fullName evidence="2">thioredoxin-dependent peroxiredoxin</fullName>
        <ecNumber evidence="2">1.11.1.24</ecNumber>
    </recommendedName>
    <alternativeName>
        <fullName evidence="8">Thioredoxin peroxidase</fullName>
    </alternativeName>
    <alternativeName>
        <fullName evidence="10">Thioredoxin-dependent peroxiredoxin Bcp</fullName>
    </alternativeName>
</protein>
<dbReference type="PANTHER" id="PTHR42801:SF4">
    <property type="entry name" value="AHPC_TSA FAMILY PROTEIN"/>
    <property type="match status" value="1"/>
</dbReference>
<dbReference type="STRING" id="1267766.WYH_00642"/>
<dbReference type="PROSITE" id="PS51352">
    <property type="entry name" value="THIOREDOXIN_2"/>
    <property type="match status" value="1"/>
</dbReference>
<dbReference type="Gene3D" id="3.40.30.10">
    <property type="entry name" value="Glutaredoxin"/>
    <property type="match status" value="1"/>
</dbReference>
<reference evidence="12" key="1">
    <citation type="submission" date="2015-05" db="EMBL/GenBank/DDBJ databases">
        <title>The complete genome of Altererythrobacter atlanticus strain 26DY36.</title>
        <authorList>
            <person name="Wu Y.-H."/>
            <person name="Cheng H."/>
            <person name="Wu X.-W."/>
        </authorList>
    </citation>
    <scope>NUCLEOTIDE SEQUENCE [LARGE SCALE GENOMIC DNA]</scope>
    <source>
        <strain evidence="12">26DY36</strain>
    </source>
</reference>
<keyword evidence="7" id="KW-0676">Redox-active center</keyword>
<keyword evidence="4" id="KW-0049">Antioxidant</keyword>
<dbReference type="InterPro" id="IPR000866">
    <property type="entry name" value="AhpC/TSA"/>
</dbReference>
<comment type="similarity">
    <text evidence="9">Belongs to the peroxiredoxin family. BCP/PrxQ subfamily.</text>
</comment>
<dbReference type="RefSeq" id="WP_235979817.1">
    <property type="nucleotide sequence ID" value="NZ_CP011452.2"/>
</dbReference>
<dbReference type="InterPro" id="IPR050924">
    <property type="entry name" value="Peroxiredoxin_BCP/PrxQ"/>
</dbReference>
<dbReference type="AlphaFoldDB" id="A0A0F7KMA3"/>
<dbReference type="InterPro" id="IPR013766">
    <property type="entry name" value="Thioredoxin_domain"/>
</dbReference>
<keyword evidence="3 12" id="KW-0575">Peroxidase</keyword>
<evidence type="ECO:0000256" key="2">
    <source>
        <dbReference type="ARBA" id="ARBA00013017"/>
    </source>
</evidence>
<evidence type="ECO:0000256" key="7">
    <source>
        <dbReference type="ARBA" id="ARBA00023284"/>
    </source>
</evidence>
<evidence type="ECO:0000256" key="11">
    <source>
        <dbReference type="ARBA" id="ARBA00049091"/>
    </source>
</evidence>
<dbReference type="PANTHER" id="PTHR42801">
    <property type="entry name" value="THIOREDOXIN-DEPENDENT PEROXIDE REDUCTASE"/>
    <property type="match status" value="1"/>
</dbReference>
<dbReference type="InterPro" id="IPR036249">
    <property type="entry name" value="Thioredoxin-like_sf"/>
</dbReference>
<dbReference type="EMBL" id="CP011452">
    <property type="protein sequence ID" value="AKH41698.1"/>
    <property type="molecule type" value="Genomic_DNA"/>
</dbReference>
<dbReference type="GO" id="GO:0045454">
    <property type="term" value="P:cell redox homeostasis"/>
    <property type="evidence" value="ECO:0007669"/>
    <property type="project" value="TreeGrafter"/>
</dbReference>
<sequence length="195" mass="21052">MRVDFAAVQVHYSRMIKRAVTLAAAMSAVLVTSPLMAALPKGAKAPAITTSGALAGKTFTFTLGKALEKGPVVLYFFPKAFTQGCTLEARAFAEAMPEFRAAGAQVVGLSADDMETLKKFSTEECRDAFPVAMADSRTIEAYDVAFERDGKDTGMSDRTSYVIAPDGTITMVHSELDWRNHVRMTLDAVKALKKS</sequence>
<evidence type="ECO:0000256" key="6">
    <source>
        <dbReference type="ARBA" id="ARBA00023157"/>
    </source>
</evidence>
<evidence type="ECO:0000313" key="12">
    <source>
        <dbReference type="EMBL" id="AKH41698.1"/>
    </source>
</evidence>
<evidence type="ECO:0000256" key="5">
    <source>
        <dbReference type="ARBA" id="ARBA00023002"/>
    </source>
</evidence>
<keyword evidence="6" id="KW-1015">Disulfide bond</keyword>
<dbReference type="Proteomes" id="UP000034392">
    <property type="component" value="Chromosome"/>
</dbReference>
<keyword evidence="5 12" id="KW-0560">Oxidoreductase</keyword>
<dbReference type="Pfam" id="PF00578">
    <property type="entry name" value="AhpC-TSA"/>
    <property type="match status" value="1"/>
</dbReference>
<dbReference type="GO" id="GO:0005737">
    <property type="term" value="C:cytoplasm"/>
    <property type="evidence" value="ECO:0007669"/>
    <property type="project" value="TreeGrafter"/>
</dbReference>